<reference evidence="11 12" key="1">
    <citation type="journal article" date="2010" name="Stand. Genomic Sci.">
        <title>Complete genome sequence of Spirochaeta smaragdinae type strain (SEBR 4228).</title>
        <authorList>
            <person name="Mavromatis K."/>
            <person name="Yasawong M."/>
            <person name="Chertkov O."/>
            <person name="Lapidus A."/>
            <person name="Lucas S."/>
            <person name="Nolan M."/>
            <person name="Del Rio T.G."/>
            <person name="Tice H."/>
            <person name="Cheng J.F."/>
            <person name="Pitluck S."/>
            <person name="Liolios K."/>
            <person name="Ivanova N."/>
            <person name="Tapia R."/>
            <person name="Han C."/>
            <person name="Bruce D."/>
            <person name="Goodwin L."/>
            <person name="Pati A."/>
            <person name="Chen A."/>
            <person name="Palaniappan K."/>
            <person name="Land M."/>
            <person name="Hauser L."/>
            <person name="Chang Y.J."/>
            <person name="Jeffries C.D."/>
            <person name="Detter J.C."/>
            <person name="Rohde M."/>
            <person name="Brambilla E."/>
            <person name="Spring S."/>
            <person name="Goker M."/>
            <person name="Sikorski J."/>
            <person name="Woyke T."/>
            <person name="Bristow J."/>
            <person name="Eisen J.A."/>
            <person name="Markowitz V."/>
            <person name="Hugenholtz P."/>
            <person name="Klenk H.P."/>
            <person name="Kyrpides N.C."/>
        </authorList>
    </citation>
    <scope>NUCLEOTIDE SEQUENCE [LARGE SCALE GENOMIC DNA]</scope>
    <source>
        <strain evidence="12">DSM 11293 / JCM 15392 / SEBR 4228</strain>
    </source>
</reference>
<dbReference type="PANTHER" id="PTHR30614">
    <property type="entry name" value="MEMBRANE COMPONENT OF AMINO ACID ABC TRANSPORTER"/>
    <property type="match status" value="1"/>
</dbReference>
<keyword evidence="6" id="KW-0029">Amino-acid transport</keyword>
<evidence type="ECO:0000313" key="12">
    <source>
        <dbReference type="Proteomes" id="UP000002318"/>
    </source>
</evidence>
<dbReference type="HOGENOM" id="CLU_019602_1_1_12"/>
<keyword evidence="5 9" id="KW-0812">Transmembrane</keyword>
<comment type="similarity">
    <text evidence="2">Belongs to the binding-protein-dependent transport system permease family. HisMQ subfamily.</text>
</comment>
<dbReference type="EMBL" id="CP002116">
    <property type="protein sequence ID" value="ADK80053.1"/>
    <property type="molecule type" value="Genomic_DNA"/>
</dbReference>
<dbReference type="InterPro" id="IPR043429">
    <property type="entry name" value="ArtM/GltK/GlnP/TcyL/YhdX-like"/>
</dbReference>
<protein>
    <submittedName>
        <fullName evidence="11">Polar amino acid ABC transporter, inner membrane subunit</fullName>
    </submittedName>
</protein>
<evidence type="ECO:0000313" key="11">
    <source>
        <dbReference type="EMBL" id="ADK80053.1"/>
    </source>
</evidence>
<keyword evidence="8 9" id="KW-0472">Membrane</keyword>
<dbReference type="Proteomes" id="UP000002318">
    <property type="component" value="Chromosome"/>
</dbReference>
<dbReference type="GO" id="GO:0006865">
    <property type="term" value="P:amino acid transport"/>
    <property type="evidence" value="ECO:0007669"/>
    <property type="project" value="UniProtKB-KW"/>
</dbReference>
<evidence type="ECO:0000256" key="9">
    <source>
        <dbReference type="RuleBase" id="RU363032"/>
    </source>
</evidence>
<dbReference type="InterPro" id="IPR035906">
    <property type="entry name" value="MetI-like_sf"/>
</dbReference>
<organism evidence="11 12">
    <name type="scientific">Sediminispirochaeta smaragdinae (strain DSM 11293 / JCM 15392 / SEBR 4228)</name>
    <name type="common">Spirochaeta smaragdinae</name>
    <dbReference type="NCBI Taxonomy" id="573413"/>
    <lineage>
        <taxon>Bacteria</taxon>
        <taxon>Pseudomonadati</taxon>
        <taxon>Spirochaetota</taxon>
        <taxon>Spirochaetia</taxon>
        <taxon>Spirochaetales</taxon>
        <taxon>Spirochaetaceae</taxon>
        <taxon>Sediminispirochaeta</taxon>
    </lineage>
</organism>
<feature type="domain" description="ABC transmembrane type-1" evidence="10">
    <location>
        <begin position="15"/>
        <end position="199"/>
    </location>
</feature>
<dbReference type="PANTHER" id="PTHR30614:SF0">
    <property type="entry name" value="L-CYSTINE TRANSPORT SYSTEM PERMEASE PROTEIN TCYL"/>
    <property type="match status" value="1"/>
</dbReference>
<keyword evidence="7 9" id="KW-1133">Transmembrane helix</keyword>
<feature type="transmembrane region" description="Helical" evidence="9">
    <location>
        <begin position="64"/>
        <end position="90"/>
    </location>
</feature>
<evidence type="ECO:0000256" key="8">
    <source>
        <dbReference type="ARBA" id="ARBA00023136"/>
    </source>
</evidence>
<evidence type="ECO:0000256" key="7">
    <source>
        <dbReference type="ARBA" id="ARBA00022989"/>
    </source>
</evidence>
<dbReference type="STRING" id="573413.Spirs_0919"/>
<keyword evidence="4" id="KW-1003">Cell membrane</keyword>
<keyword evidence="3 9" id="KW-0813">Transport</keyword>
<dbReference type="InterPro" id="IPR010065">
    <property type="entry name" value="AA_ABC_transptr_permease_3TM"/>
</dbReference>
<feature type="transmembrane region" description="Helical" evidence="9">
    <location>
        <begin position="133"/>
        <end position="158"/>
    </location>
</feature>
<evidence type="ECO:0000256" key="1">
    <source>
        <dbReference type="ARBA" id="ARBA00004429"/>
    </source>
</evidence>
<dbReference type="Pfam" id="PF00528">
    <property type="entry name" value="BPD_transp_1"/>
    <property type="match status" value="1"/>
</dbReference>
<dbReference type="eggNOG" id="COG0765">
    <property type="taxonomic scope" value="Bacteria"/>
</dbReference>
<name>E1RCH3_SEDSS</name>
<dbReference type="GO" id="GO:0022857">
    <property type="term" value="F:transmembrane transporter activity"/>
    <property type="evidence" value="ECO:0007669"/>
    <property type="project" value="InterPro"/>
</dbReference>
<evidence type="ECO:0000256" key="3">
    <source>
        <dbReference type="ARBA" id="ARBA00022448"/>
    </source>
</evidence>
<keyword evidence="12" id="KW-1185">Reference proteome</keyword>
<evidence type="ECO:0000256" key="5">
    <source>
        <dbReference type="ARBA" id="ARBA00022692"/>
    </source>
</evidence>
<dbReference type="AlphaFoldDB" id="E1RCH3"/>
<proteinExistence type="inferred from homology"/>
<comment type="subcellular location">
    <subcellularLocation>
        <location evidence="1">Cell inner membrane</location>
        <topology evidence="1">Multi-pass membrane protein</topology>
    </subcellularLocation>
    <subcellularLocation>
        <location evidence="9">Cell membrane</location>
        <topology evidence="9">Multi-pass membrane protein</topology>
    </subcellularLocation>
</comment>
<accession>E1RCH3</accession>
<evidence type="ECO:0000256" key="6">
    <source>
        <dbReference type="ARBA" id="ARBA00022970"/>
    </source>
</evidence>
<feature type="transmembrane region" description="Helical" evidence="9">
    <location>
        <begin position="178"/>
        <end position="198"/>
    </location>
</feature>
<dbReference type="CDD" id="cd06261">
    <property type="entry name" value="TM_PBP2"/>
    <property type="match status" value="1"/>
</dbReference>
<dbReference type="RefSeq" id="WP_013253517.1">
    <property type="nucleotide sequence ID" value="NC_014364.1"/>
</dbReference>
<gene>
    <name evidence="11" type="ordered locus">Spirs_0919</name>
</gene>
<dbReference type="Gene3D" id="1.10.3720.10">
    <property type="entry name" value="MetI-like"/>
    <property type="match status" value="1"/>
</dbReference>
<dbReference type="OrthoDB" id="9805999at2"/>
<evidence type="ECO:0000259" key="10">
    <source>
        <dbReference type="PROSITE" id="PS50928"/>
    </source>
</evidence>
<dbReference type="PROSITE" id="PS50928">
    <property type="entry name" value="ABC_TM1"/>
    <property type="match status" value="1"/>
</dbReference>
<dbReference type="NCBIfam" id="TIGR01726">
    <property type="entry name" value="HEQRo_perm_3TM"/>
    <property type="match status" value="1"/>
</dbReference>
<dbReference type="InterPro" id="IPR000515">
    <property type="entry name" value="MetI-like"/>
</dbReference>
<dbReference type="GO" id="GO:0043190">
    <property type="term" value="C:ATP-binding cassette (ABC) transporter complex"/>
    <property type="evidence" value="ECO:0007669"/>
    <property type="project" value="InterPro"/>
</dbReference>
<sequence>MADIITIVKFLSTGVIALIEVIPASVAISLVLGIIIGILGYLQIPIIRYIVSAYIIAMRGLPPLTLLLLVFFSGSFVSPIVTAIVVLSVYHGAYIAEIVRAGISAIPKGQHEGADSIGLSVIAKMVHVIMPQVWLSIIPSLVGQYIILIKDTTLISAIGVMELLNNARQIMQVVYRPITVYVIVAVFFFVICFFLENLSKHLERRIKAKTIL</sequence>
<dbReference type="SUPFAM" id="SSF161098">
    <property type="entry name" value="MetI-like"/>
    <property type="match status" value="1"/>
</dbReference>
<dbReference type="KEGG" id="ssm:Spirs_0919"/>
<feature type="transmembrane region" description="Helical" evidence="9">
    <location>
        <begin position="21"/>
        <end position="44"/>
    </location>
</feature>
<evidence type="ECO:0000256" key="4">
    <source>
        <dbReference type="ARBA" id="ARBA00022475"/>
    </source>
</evidence>
<evidence type="ECO:0000256" key="2">
    <source>
        <dbReference type="ARBA" id="ARBA00010072"/>
    </source>
</evidence>